<dbReference type="AlphaFoldDB" id="A0A968GD46"/>
<evidence type="ECO:0000313" key="2">
    <source>
        <dbReference type="Proteomes" id="UP000752013"/>
    </source>
</evidence>
<reference evidence="1" key="1">
    <citation type="submission" date="2020-03" db="EMBL/GenBank/DDBJ databases">
        <title>Spirochaetal bacteria isolated from arthropods constitute a novel genus Entomospira genus novum within the order Spirochaetales.</title>
        <authorList>
            <person name="Grana-Miraglia L."/>
            <person name="Sikutova S."/>
            <person name="Fingerle V."/>
            <person name="Sing A."/>
            <person name="Castillo-Ramirez S."/>
            <person name="Margos G."/>
            <person name="Rudolf I."/>
        </authorList>
    </citation>
    <scope>NUCLEOTIDE SEQUENCE</scope>
    <source>
        <strain evidence="1">BR208</strain>
    </source>
</reference>
<organism evidence="1 2">
    <name type="scientific">Entomospira nematocerorum</name>
    <dbReference type="NCBI Taxonomy" id="2719987"/>
    <lineage>
        <taxon>Bacteria</taxon>
        <taxon>Pseudomonadati</taxon>
        <taxon>Spirochaetota</taxon>
        <taxon>Spirochaetia</taxon>
        <taxon>Spirochaetales</taxon>
        <taxon>Spirochaetaceae</taxon>
        <taxon>Entomospira</taxon>
    </lineage>
</organism>
<dbReference type="EMBL" id="JAATLK010000002">
    <property type="protein sequence ID" value="NIZ47594.1"/>
    <property type="molecule type" value="Genomic_DNA"/>
</dbReference>
<accession>A0A968GD46</accession>
<gene>
    <name evidence="1" type="ORF">HCT46_06690</name>
</gene>
<proteinExistence type="predicted"/>
<name>A0A968GD46_9SPIO</name>
<dbReference type="RefSeq" id="WP_167704183.1">
    <property type="nucleotide sequence ID" value="NZ_CP118169.1"/>
</dbReference>
<protein>
    <submittedName>
        <fullName evidence="1">Uncharacterized protein</fullName>
    </submittedName>
</protein>
<dbReference type="Pfam" id="PF14305">
    <property type="entry name" value="ATPgrasp_TupA"/>
    <property type="match status" value="1"/>
</dbReference>
<comment type="caution">
    <text evidence="1">The sequence shown here is derived from an EMBL/GenBank/DDBJ whole genome shotgun (WGS) entry which is preliminary data.</text>
</comment>
<sequence>MKSILKSIFLALPKSVQRYIMVHWVNPRRSIQKYQDHYGYRPNLQHPELFSEKVLQRVHTTCQTSDHYTLLADKYRVREFITATIGAEYLIPLINDFDSVDGFIEDYATNPEQYRHSVVKINHGSGRNYFIHDEILSAEQIKALRQKLHGWFLREDSSGHESHYLRMKPHIVVERNMSIYTPELVDYKFHMFKQADGSFQYVLHFLQNRSVKLTRTFFINNLTDSYTPPEQYVLDYYPFTAHQFDPDVLPHVEKMITLSQHLMNDLNYARIDWYLVDGAIYFGEITLTPAGGVYLTYLGESLNRRMGQMWVNNPH</sequence>
<keyword evidence="2" id="KW-1185">Reference proteome</keyword>
<dbReference type="Proteomes" id="UP000752013">
    <property type="component" value="Unassembled WGS sequence"/>
</dbReference>
<evidence type="ECO:0000313" key="1">
    <source>
        <dbReference type="EMBL" id="NIZ47594.1"/>
    </source>
</evidence>
<dbReference type="InterPro" id="IPR029465">
    <property type="entry name" value="ATPgrasp_TupA"/>
</dbReference>